<sequence length="77" mass="8570">MQDDEVRSSCRIVAQCTLDDGRGGDIGGAMIAAGMAYGFNLDETLPWESRSSQRYATAEAEARKQRQGLWKEWLGEK</sequence>
<dbReference type="AlphaFoldDB" id="A0A512NMD5"/>
<organism evidence="2 3">
    <name type="scientific">Reyranella soli</name>
    <dbReference type="NCBI Taxonomy" id="1230389"/>
    <lineage>
        <taxon>Bacteria</taxon>
        <taxon>Pseudomonadati</taxon>
        <taxon>Pseudomonadota</taxon>
        <taxon>Alphaproteobacteria</taxon>
        <taxon>Hyphomicrobiales</taxon>
        <taxon>Reyranellaceae</taxon>
        <taxon>Reyranella</taxon>
    </lineage>
</organism>
<dbReference type="Gene3D" id="2.40.50.90">
    <property type="match status" value="1"/>
</dbReference>
<evidence type="ECO:0000313" key="2">
    <source>
        <dbReference type="EMBL" id="GEP60115.1"/>
    </source>
</evidence>
<dbReference type="Pfam" id="PF00565">
    <property type="entry name" value="SNase"/>
    <property type="match status" value="1"/>
</dbReference>
<evidence type="ECO:0000259" key="1">
    <source>
        <dbReference type="Pfam" id="PF00565"/>
    </source>
</evidence>
<comment type="caution">
    <text evidence="2">The sequence shown here is derived from an EMBL/GenBank/DDBJ whole genome shotgun (WGS) entry which is preliminary data.</text>
</comment>
<dbReference type="SUPFAM" id="SSF50199">
    <property type="entry name" value="Staphylococcal nuclease"/>
    <property type="match status" value="1"/>
</dbReference>
<feature type="domain" description="TNase-like" evidence="1">
    <location>
        <begin position="11"/>
        <end position="72"/>
    </location>
</feature>
<name>A0A512NMD5_9HYPH</name>
<reference evidence="2 3" key="1">
    <citation type="submission" date="2019-07" db="EMBL/GenBank/DDBJ databases">
        <title>Whole genome shotgun sequence of Reyranella soli NBRC 108950.</title>
        <authorList>
            <person name="Hosoyama A."/>
            <person name="Uohara A."/>
            <person name="Ohji S."/>
            <person name="Ichikawa N."/>
        </authorList>
    </citation>
    <scope>NUCLEOTIDE SEQUENCE [LARGE SCALE GENOMIC DNA]</scope>
    <source>
        <strain evidence="2 3">NBRC 108950</strain>
    </source>
</reference>
<dbReference type="RefSeq" id="WP_147155484.1">
    <property type="nucleotide sequence ID" value="NZ_BKAJ01000150.1"/>
</dbReference>
<dbReference type="InterPro" id="IPR035437">
    <property type="entry name" value="SNase_OB-fold_sf"/>
</dbReference>
<proteinExistence type="predicted"/>
<keyword evidence="3" id="KW-1185">Reference proteome</keyword>
<dbReference type="EMBL" id="BKAJ01000150">
    <property type="protein sequence ID" value="GEP60115.1"/>
    <property type="molecule type" value="Genomic_DNA"/>
</dbReference>
<gene>
    <name evidence="2" type="ORF">RSO01_72810</name>
</gene>
<dbReference type="Proteomes" id="UP000321058">
    <property type="component" value="Unassembled WGS sequence"/>
</dbReference>
<accession>A0A512NMD5</accession>
<dbReference type="InterPro" id="IPR016071">
    <property type="entry name" value="Staphylococal_nuclease_OB-fold"/>
</dbReference>
<protein>
    <recommendedName>
        <fullName evidence="1">TNase-like domain-containing protein</fullName>
    </recommendedName>
</protein>
<evidence type="ECO:0000313" key="3">
    <source>
        <dbReference type="Proteomes" id="UP000321058"/>
    </source>
</evidence>